<accession>A0ABQ7SXJ1</accession>
<dbReference type="Proteomes" id="UP000826234">
    <property type="component" value="Unassembled WGS sequence"/>
</dbReference>
<protein>
    <submittedName>
        <fullName evidence="1">Uncharacterized protein</fullName>
    </submittedName>
</protein>
<proteinExistence type="predicted"/>
<name>A0ABQ7SXJ1_PHRPL</name>
<reference evidence="1 2" key="1">
    <citation type="journal article" date="2022" name="Gigascience">
        <title>A chromosome-level genome assembly and annotation of the desert horned lizard, Phrynosoma platyrhinos, provides insight into chromosomal rearrangements among reptiles.</title>
        <authorList>
            <person name="Koochekian N."/>
            <person name="Ascanio A."/>
            <person name="Farleigh K."/>
            <person name="Card D.C."/>
            <person name="Schield D.R."/>
            <person name="Castoe T.A."/>
            <person name="Jezkova T."/>
        </authorList>
    </citation>
    <scope>NUCLEOTIDE SEQUENCE [LARGE SCALE GENOMIC DNA]</scope>
    <source>
        <strain evidence="1">NK-2021</strain>
    </source>
</reference>
<organism evidence="1 2">
    <name type="scientific">Phrynosoma platyrhinos</name>
    <name type="common">Desert horned lizard</name>
    <dbReference type="NCBI Taxonomy" id="52577"/>
    <lineage>
        <taxon>Eukaryota</taxon>
        <taxon>Metazoa</taxon>
        <taxon>Chordata</taxon>
        <taxon>Craniata</taxon>
        <taxon>Vertebrata</taxon>
        <taxon>Euteleostomi</taxon>
        <taxon>Lepidosauria</taxon>
        <taxon>Squamata</taxon>
        <taxon>Bifurcata</taxon>
        <taxon>Unidentata</taxon>
        <taxon>Episquamata</taxon>
        <taxon>Toxicofera</taxon>
        <taxon>Iguania</taxon>
        <taxon>Phrynosomatidae</taxon>
        <taxon>Phrynosomatinae</taxon>
        <taxon>Phrynosoma</taxon>
    </lineage>
</organism>
<evidence type="ECO:0000313" key="1">
    <source>
        <dbReference type="EMBL" id="KAH0622041.1"/>
    </source>
</evidence>
<evidence type="ECO:0000313" key="2">
    <source>
        <dbReference type="Proteomes" id="UP000826234"/>
    </source>
</evidence>
<sequence>MKLAAASHLSPLQSVNGHSRLQAFGSFLLRRGGTWNCADRVLHSSCTMWDIFKYTSRFWEVFQGLSSLYHFRYHSRLLFGSIKLVCDLLVIPRIIFPVMPPHVIKENI</sequence>
<dbReference type="EMBL" id="JAIPUX010003289">
    <property type="protein sequence ID" value="KAH0622041.1"/>
    <property type="molecule type" value="Genomic_DNA"/>
</dbReference>
<keyword evidence="2" id="KW-1185">Reference proteome</keyword>
<comment type="caution">
    <text evidence="1">The sequence shown here is derived from an EMBL/GenBank/DDBJ whole genome shotgun (WGS) entry which is preliminary data.</text>
</comment>
<gene>
    <name evidence="1" type="ORF">JD844_023952</name>
</gene>